<dbReference type="Pfam" id="PF00107">
    <property type="entry name" value="ADH_zinc_N"/>
    <property type="match status" value="1"/>
</dbReference>
<dbReference type="PANTHER" id="PTHR43401:SF2">
    <property type="entry name" value="L-THREONINE 3-DEHYDROGENASE"/>
    <property type="match status" value="1"/>
</dbReference>
<gene>
    <name evidence="6" type="ordered locus">Rsph17025_2432</name>
</gene>
<dbReference type="InterPro" id="IPR050129">
    <property type="entry name" value="Zn_alcohol_dh"/>
</dbReference>
<dbReference type="AlphaFoldDB" id="A4WVA6"/>
<evidence type="ECO:0000313" key="6">
    <source>
        <dbReference type="EMBL" id="ABP71320.1"/>
    </source>
</evidence>
<dbReference type="InterPro" id="IPR011032">
    <property type="entry name" value="GroES-like_sf"/>
</dbReference>
<organism evidence="6">
    <name type="scientific">Cereibacter sphaeroides (strain ATCC 17025 / ATH 2.4.3)</name>
    <name type="common">Rhodobacter sphaeroides</name>
    <dbReference type="NCBI Taxonomy" id="349102"/>
    <lineage>
        <taxon>Bacteria</taxon>
        <taxon>Pseudomonadati</taxon>
        <taxon>Pseudomonadota</taxon>
        <taxon>Alphaproteobacteria</taxon>
        <taxon>Rhodobacterales</taxon>
        <taxon>Paracoccaceae</taxon>
        <taxon>Cereibacter</taxon>
    </lineage>
</organism>
<comment type="similarity">
    <text evidence="4">Belongs to the zinc-containing alcohol dehydrogenase family.</text>
</comment>
<dbReference type="PANTHER" id="PTHR43401">
    <property type="entry name" value="L-THREONINE 3-DEHYDROGENASE"/>
    <property type="match status" value="1"/>
</dbReference>
<evidence type="ECO:0000256" key="3">
    <source>
        <dbReference type="ARBA" id="ARBA00023002"/>
    </source>
</evidence>
<feature type="domain" description="Enoyl reductase (ER)" evidence="5">
    <location>
        <begin position="71"/>
        <end position="373"/>
    </location>
</feature>
<dbReference type="STRING" id="349102.Rsph17025_2432"/>
<keyword evidence="1 4" id="KW-0479">Metal-binding</keyword>
<dbReference type="InterPro" id="IPR020843">
    <property type="entry name" value="ER"/>
</dbReference>
<dbReference type="HOGENOM" id="CLU_026673_11_0_5"/>
<dbReference type="EMBL" id="CP000661">
    <property type="protein sequence ID" value="ABP71320.1"/>
    <property type="molecule type" value="Genomic_DNA"/>
</dbReference>
<reference evidence="6" key="1">
    <citation type="submission" date="2007-04" db="EMBL/GenBank/DDBJ databases">
        <title>Complete sequence of chromosome of Rhodobacter sphaeroides ATCC 17025.</title>
        <authorList>
            <consortium name="US DOE Joint Genome Institute"/>
            <person name="Copeland A."/>
            <person name="Lucas S."/>
            <person name="Lapidus A."/>
            <person name="Barry K."/>
            <person name="Detter J.C."/>
            <person name="Glavina del Rio T."/>
            <person name="Hammon N."/>
            <person name="Israni S."/>
            <person name="Dalin E."/>
            <person name="Tice H."/>
            <person name="Pitluck S."/>
            <person name="Chertkov O."/>
            <person name="Brettin T."/>
            <person name="Bruce D."/>
            <person name="Han C."/>
            <person name="Schmutz J."/>
            <person name="Larimer F."/>
            <person name="Land M."/>
            <person name="Hauser L."/>
            <person name="Kyrpides N."/>
            <person name="Kim E."/>
            <person name="Richardson P."/>
            <person name="Mackenzie C."/>
            <person name="Choudhary M."/>
            <person name="Donohue T.J."/>
            <person name="Kaplan S."/>
        </authorList>
    </citation>
    <scope>NUCLEOTIDE SEQUENCE [LARGE SCALE GENOMIC DNA]</scope>
    <source>
        <strain evidence="6">ATCC 17025</strain>
    </source>
</reference>
<sequence>MAPFRRCAPFARLLPTHPEQMAAGIVPKPILKMIMQRMTDTGGPMNVSLTPARERPAGARQMRAARLIGPGRIEIVSLPLPEPSQGEVRIAIEACGVCASNLGPWAGPEWMSYPTEAGGMGHEGWGTVEALGASVTGLAEGQRVAFLGQRSYASHEIVPAAHVVPLPEGIAFPAEPVACALNIFRRSGIGRGDKVAIIGVGFLGALLTRLSADAGAEVIAISRREESLAMARRMGAARTIAMLDHQEIIDEVRDLTNGYFCDVVIEAVGKQWPLDLAGELVAEGGRLVIAGYHQDGPRQVNMQQWNWRGIDVVNAHERRPETYLRGMREAVEAVQKGRLDLAGLLTHSFPLDRLDAALDATRDKPEGFVKAVVTCS</sequence>
<evidence type="ECO:0000256" key="1">
    <source>
        <dbReference type="ARBA" id="ARBA00022723"/>
    </source>
</evidence>
<dbReference type="eggNOG" id="COG1063">
    <property type="taxonomic scope" value="Bacteria"/>
</dbReference>
<evidence type="ECO:0000256" key="2">
    <source>
        <dbReference type="ARBA" id="ARBA00022833"/>
    </source>
</evidence>
<dbReference type="Gene3D" id="3.90.180.10">
    <property type="entry name" value="Medium-chain alcohol dehydrogenases, catalytic domain"/>
    <property type="match status" value="2"/>
</dbReference>
<dbReference type="Gene3D" id="3.40.50.720">
    <property type="entry name" value="NAD(P)-binding Rossmann-like Domain"/>
    <property type="match status" value="1"/>
</dbReference>
<dbReference type="GO" id="GO:0016616">
    <property type="term" value="F:oxidoreductase activity, acting on the CH-OH group of donors, NAD or NADP as acceptor"/>
    <property type="evidence" value="ECO:0007669"/>
    <property type="project" value="UniProtKB-ARBA"/>
</dbReference>
<dbReference type="SMART" id="SM00829">
    <property type="entry name" value="PKS_ER"/>
    <property type="match status" value="1"/>
</dbReference>
<dbReference type="InterPro" id="IPR002328">
    <property type="entry name" value="ADH_Zn_CS"/>
</dbReference>
<dbReference type="SUPFAM" id="SSF50129">
    <property type="entry name" value="GroES-like"/>
    <property type="match status" value="1"/>
</dbReference>
<proteinExistence type="inferred from homology"/>
<dbReference type="InterPro" id="IPR036291">
    <property type="entry name" value="NAD(P)-bd_dom_sf"/>
</dbReference>
<evidence type="ECO:0000256" key="4">
    <source>
        <dbReference type="RuleBase" id="RU361277"/>
    </source>
</evidence>
<keyword evidence="3" id="KW-0560">Oxidoreductase</keyword>
<protein>
    <submittedName>
        <fullName evidence="6">Alcohol dehydrogenase GroES domain protein</fullName>
    </submittedName>
</protein>
<keyword evidence="2 4" id="KW-0862">Zinc</keyword>
<name>A4WVA6_CERS5</name>
<dbReference type="PROSITE" id="PS00059">
    <property type="entry name" value="ADH_ZINC"/>
    <property type="match status" value="1"/>
</dbReference>
<accession>A4WVA6</accession>
<dbReference type="GO" id="GO:0008270">
    <property type="term" value="F:zinc ion binding"/>
    <property type="evidence" value="ECO:0007669"/>
    <property type="project" value="InterPro"/>
</dbReference>
<dbReference type="SUPFAM" id="SSF51735">
    <property type="entry name" value="NAD(P)-binding Rossmann-fold domains"/>
    <property type="match status" value="1"/>
</dbReference>
<dbReference type="InterPro" id="IPR013154">
    <property type="entry name" value="ADH-like_N"/>
</dbReference>
<evidence type="ECO:0000259" key="5">
    <source>
        <dbReference type="SMART" id="SM00829"/>
    </source>
</evidence>
<dbReference type="Pfam" id="PF08240">
    <property type="entry name" value="ADH_N"/>
    <property type="match status" value="1"/>
</dbReference>
<dbReference type="KEGG" id="rsq:Rsph17025_2432"/>
<dbReference type="CDD" id="cd08269">
    <property type="entry name" value="Zn_ADH9"/>
    <property type="match status" value="1"/>
</dbReference>
<dbReference type="InterPro" id="IPR013149">
    <property type="entry name" value="ADH-like_C"/>
</dbReference>
<comment type="cofactor">
    <cofactor evidence="4">
        <name>Zn(2+)</name>
        <dbReference type="ChEBI" id="CHEBI:29105"/>
    </cofactor>
</comment>